<dbReference type="InterPro" id="IPR053137">
    <property type="entry name" value="NLR-like"/>
</dbReference>
<dbReference type="PANTHER" id="PTHR46082">
    <property type="entry name" value="ATP/GTP-BINDING PROTEIN-RELATED"/>
    <property type="match status" value="1"/>
</dbReference>
<dbReference type="GO" id="GO:0003824">
    <property type="term" value="F:catalytic activity"/>
    <property type="evidence" value="ECO:0007669"/>
    <property type="project" value="InterPro"/>
</dbReference>
<dbReference type="SUPFAM" id="SSF50978">
    <property type="entry name" value="WD40 repeat-like"/>
    <property type="match status" value="1"/>
</dbReference>
<dbReference type="SUPFAM" id="SSF53167">
    <property type="entry name" value="Purine and uridine phosphorylases"/>
    <property type="match status" value="1"/>
</dbReference>
<dbReference type="InterPro" id="IPR007111">
    <property type="entry name" value="NACHT_NTPase"/>
</dbReference>
<comment type="caution">
    <text evidence="5">The sequence shown here is derived from an EMBL/GenBank/DDBJ whole genome shotgun (WGS) entry which is preliminary data.</text>
</comment>
<dbReference type="Pfam" id="PF24883">
    <property type="entry name" value="NPHP3_N"/>
    <property type="match status" value="1"/>
</dbReference>
<dbReference type="PROSITE" id="PS00678">
    <property type="entry name" value="WD_REPEATS_1"/>
    <property type="match status" value="1"/>
</dbReference>
<dbReference type="InterPro" id="IPR001680">
    <property type="entry name" value="WD40_rpt"/>
</dbReference>
<dbReference type="Gene3D" id="2.130.10.10">
    <property type="entry name" value="YVTN repeat-like/Quinoprotein amine dehydrogenase"/>
    <property type="match status" value="2"/>
</dbReference>
<dbReference type="InterPro" id="IPR015943">
    <property type="entry name" value="WD40/YVTN_repeat-like_dom_sf"/>
</dbReference>
<accession>A0A2I2GA66</accession>
<name>A0A2I2GA66_9EURO</name>
<evidence type="ECO:0000256" key="1">
    <source>
        <dbReference type="ARBA" id="ARBA00022574"/>
    </source>
</evidence>
<feature type="repeat" description="WD" evidence="3">
    <location>
        <begin position="1226"/>
        <end position="1260"/>
    </location>
</feature>
<gene>
    <name evidence="5" type="ORF">P170DRAFT_510236</name>
</gene>
<dbReference type="PROSITE" id="PS50082">
    <property type="entry name" value="WD_REPEATS_2"/>
    <property type="match status" value="5"/>
</dbReference>
<evidence type="ECO:0000256" key="3">
    <source>
        <dbReference type="PROSITE-ProRule" id="PRU00221"/>
    </source>
</evidence>
<evidence type="ECO:0000259" key="4">
    <source>
        <dbReference type="PROSITE" id="PS50837"/>
    </source>
</evidence>
<dbReference type="InterPro" id="IPR056884">
    <property type="entry name" value="NPHP3-like_N"/>
</dbReference>
<dbReference type="SMART" id="SM00320">
    <property type="entry name" value="WD40"/>
    <property type="match status" value="8"/>
</dbReference>
<protein>
    <submittedName>
        <fullName evidence="5">WD40 repeat-like protein</fullName>
    </submittedName>
</protein>
<dbReference type="PROSITE" id="PS50837">
    <property type="entry name" value="NACHT"/>
    <property type="match status" value="1"/>
</dbReference>
<feature type="repeat" description="WD" evidence="3">
    <location>
        <begin position="1177"/>
        <end position="1209"/>
    </location>
</feature>
<feature type="domain" description="NACHT" evidence="4">
    <location>
        <begin position="389"/>
        <end position="545"/>
    </location>
</feature>
<dbReference type="PROSITE" id="PS50294">
    <property type="entry name" value="WD_REPEATS_REGION"/>
    <property type="match status" value="3"/>
</dbReference>
<keyword evidence="1 3" id="KW-0853">WD repeat</keyword>
<dbReference type="OrthoDB" id="674604at2759"/>
<dbReference type="PANTHER" id="PTHR46082:SF11">
    <property type="entry name" value="AAA+ ATPASE DOMAIN-CONTAINING PROTEIN-RELATED"/>
    <property type="match status" value="1"/>
</dbReference>
<dbReference type="STRING" id="1392250.A0A2I2GA66"/>
<feature type="repeat" description="WD" evidence="3">
    <location>
        <begin position="927"/>
        <end position="968"/>
    </location>
</feature>
<dbReference type="InterPro" id="IPR036322">
    <property type="entry name" value="WD40_repeat_dom_sf"/>
</dbReference>
<keyword evidence="6" id="KW-1185">Reference proteome</keyword>
<dbReference type="EMBL" id="MSFO01000004">
    <property type="protein sequence ID" value="PLB49766.1"/>
    <property type="molecule type" value="Genomic_DNA"/>
</dbReference>
<keyword evidence="2" id="KW-0677">Repeat</keyword>
<reference evidence="5 6" key="1">
    <citation type="submission" date="2016-12" db="EMBL/GenBank/DDBJ databases">
        <title>The genomes of Aspergillus section Nigri reveals drivers in fungal speciation.</title>
        <authorList>
            <consortium name="DOE Joint Genome Institute"/>
            <person name="Vesth T.C."/>
            <person name="Nybo J."/>
            <person name="Theobald S."/>
            <person name="Brandl J."/>
            <person name="Frisvad J.C."/>
            <person name="Nielsen K.F."/>
            <person name="Lyhne E.K."/>
            <person name="Kogle M.E."/>
            <person name="Kuo A."/>
            <person name="Riley R."/>
            <person name="Clum A."/>
            <person name="Nolan M."/>
            <person name="Lipzen A."/>
            <person name="Salamov A."/>
            <person name="Henrissat B."/>
            <person name="Wiebenga A."/>
            <person name="De Vries R.P."/>
            <person name="Grigoriev I.V."/>
            <person name="Mortensen U.H."/>
            <person name="Andersen M.R."/>
            <person name="Baker S.E."/>
        </authorList>
    </citation>
    <scope>NUCLEOTIDE SEQUENCE [LARGE SCALE GENOMIC DNA]</scope>
    <source>
        <strain evidence="5 6">IBT 23096</strain>
    </source>
</reference>
<dbReference type="SUPFAM" id="SSF52540">
    <property type="entry name" value="P-loop containing nucleoside triphosphate hydrolases"/>
    <property type="match status" value="1"/>
</dbReference>
<dbReference type="Pfam" id="PF01048">
    <property type="entry name" value="PNP_UDP_1"/>
    <property type="match status" value="1"/>
</dbReference>
<dbReference type="VEuPathDB" id="FungiDB:P170DRAFT_510236"/>
<dbReference type="CDD" id="cd00200">
    <property type="entry name" value="WD40"/>
    <property type="match status" value="1"/>
</dbReference>
<feature type="repeat" description="WD" evidence="3">
    <location>
        <begin position="969"/>
        <end position="1010"/>
    </location>
</feature>
<dbReference type="PRINTS" id="PR00320">
    <property type="entry name" value="GPROTEINBRPT"/>
</dbReference>
<dbReference type="GO" id="GO:0009116">
    <property type="term" value="P:nucleoside metabolic process"/>
    <property type="evidence" value="ECO:0007669"/>
    <property type="project" value="InterPro"/>
</dbReference>
<dbReference type="CDD" id="cd09008">
    <property type="entry name" value="MTAN"/>
    <property type="match status" value="1"/>
</dbReference>
<dbReference type="RefSeq" id="XP_024705068.1">
    <property type="nucleotide sequence ID" value="XM_024854754.1"/>
</dbReference>
<sequence length="1447" mass="161259">MTAQGTDAPPRTAVARDDLVLDYGEYTIGIICALGLEMNAVRQHLDCEHRSLPVNSRDSNIYILGELSRHNVVLACLPGNQGKSASAIAATNMARTFPSVRYRVLVGIGGGVPSARSDIRLGDVVISMGTDIHGGVVQYDLGKDTDKGFVRKGFMSPPPSVLRAAAYKMQTDHIYQIGQKTDFSQPGRSAYQRPSEPDVLFEATYSHQTEGLTCEQCDKRMAVRRPLRVENRPRIFYGLIASGDRVVKSAMKRNATVEEFGDEVLCFEMEAAGMMNEFPAVVIRGISDYADSHKNDTWQPYAAACAAACAKELLSHLEPERPAGDSLSSSVLLESSGVLHQFLADICETDPQNEMTRIRQSKGTLIGECNRWIVQSSELDMWRTSNEPRLLWMKGGPGKGKTMATISLVDLYTRQTSPEESFCYFFCQNKIPHLNNASSVLRALVWKLLWTHRRLVKYVPDEYRSKRDHGKEIFESPNAFAILTTMLAAILTDRELEKVLVVIDAVDECENGMVDLLEWILEQSSNSSSKARWLLSSRSTSQIEEILRPGNYKFCLDLDANEARVADAVSYLIEVKMQQIAERKGLTPIDRSEIQAMLKQKSESTFLWVALVCQRLQGISRRRMKKELEGFPPGLGPLYDRMLYQIESLHDGEDRKFCLHILRAVVVGLRPLNLAELGVVAGLPDDALDDIPDLVQLCSSFLVLRDDYVFIIHQSAKDYFCDGMGQRLFIDGVANEHNVIAQRTFSIMDLKLTRNIYNVDHPGRSIHEITHPRPDPLASLRYQSTHWAAHLALSMNQSTNNIGICASMGDGGEVDLFLRKHFLHWIEALSLMESLASSVQNIRSLNDLVKKIPSSSKNMVDMIQDAYQFVLFNKTCIETAPLQVYHSALIFPPQSSIIKKLFCHEMPGWLANPQMLDNNWSPCLYVLEGHTAAVVSVAFSPDCTLVVSSSEDCTVRIWDADRGTTVRCLKGHDGPVIQVAVSHDSRWVGSASLDCTVRLWNLHTGALVMVSHTETYHSALTFSMDSKYVTFLSAQNTVQIWNIDERGLKHAYRLHSSFVGPTVLSPGGEWIASVCDDGTVAVGDVMTGKMRRAFEADEPVTSLVFLSTESRIASISRGEGVVHISDTRYQYIKRSYRASTGKILTIGIVGFGYPVAISAYERVRIRNMNNDHILQTLSGHNGLVQAVDISVDRQRMASASEDHTLRIWDANLSYTRPTASRPIGDVKLLVLSPDSQIVASAWTDDQVRLWSMETGDLLQTFGNMAQKVTMAFSKNSQLFATLQRDENICVWDCSSGDVLHTIHSSADTLNHDLLSMDIPFYNKETSTFLNREDYEGHSGQGEQRMMDYDNPWIRYNGKNILWLPKLYLPIHTENNGSRFVNLFFALVASSTIAMAAPAQESVAVQNDAEESLSTQACPNRWGICGECNGTSCKIAGSNWECGKGTSV</sequence>
<dbReference type="InterPro" id="IPR020472">
    <property type="entry name" value="WD40_PAC1"/>
</dbReference>
<dbReference type="InterPro" id="IPR000845">
    <property type="entry name" value="Nucleoside_phosphorylase_d"/>
</dbReference>
<evidence type="ECO:0000313" key="6">
    <source>
        <dbReference type="Proteomes" id="UP000234275"/>
    </source>
</evidence>
<dbReference type="InterPro" id="IPR035994">
    <property type="entry name" value="Nucleoside_phosphorylase_sf"/>
</dbReference>
<dbReference type="Gene3D" id="3.40.50.300">
    <property type="entry name" value="P-loop containing nucleotide triphosphate hydrolases"/>
    <property type="match status" value="1"/>
</dbReference>
<dbReference type="GeneID" id="36562460"/>
<dbReference type="InterPro" id="IPR027417">
    <property type="entry name" value="P-loop_NTPase"/>
</dbReference>
<dbReference type="Pfam" id="PF00400">
    <property type="entry name" value="WD40"/>
    <property type="match status" value="3"/>
</dbReference>
<feature type="repeat" description="WD" evidence="3">
    <location>
        <begin position="1260"/>
        <end position="1301"/>
    </location>
</feature>
<evidence type="ECO:0000313" key="5">
    <source>
        <dbReference type="EMBL" id="PLB49766.1"/>
    </source>
</evidence>
<organism evidence="5 6">
    <name type="scientific">Aspergillus steynii IBT 23096</name>
    <dbReference type="NCBI Taxonomy" id="1392250"/>
    <lineage>
        <taxon>Eukaryota</taxon>
        <taxon>Fungi</taxon>
        <taxon>Dikarya</taxon>
        <taxon>Ascomycota</taxon>
        <taxon>Pezizomycotina</taxon>
        <taxon>Eurotiomycetes</taxon>
        <taxon>Eurotiomycetidae</taxon>
        <taxon>Eurotiales</taxon>
        <taxon>Aspergillaceae</taxon>
        <taxon>Aspergillus</taxon>
        <taxon>Aspergillus subgen. Circumdati</taxon>
    </lineage>
</organism>
<dbReference type="Gene3D" id="3.40.50.1580">
    <property type="entry name" value="Nucleoside phosphorylase domain"/>
    <property type="match status" value="1"/>
</dbReference>
<evidence type="ECO:0000256" key="2">
    <source>
        <dbReference type="ARBA" id="ARBA00022737"/>
    </source>
</evidence>
<dbReference type="InterPro" id="IPR019775">
    <property type="entry name" value="WD40_repeat_CS"/>
</dbReference>
<dbReference type="Proteomes" id="UP000234275">
    <property type="component" value="Unassembled WGS sequence"/>
</dbReference>
<proteinExistence type="predicted"/>